<feature type="compositionally biased region" description="Acidic residues" evidence="1">
    <location>
        <begin position="45"/>
        <end position="74"/>
    </location>
</feature>
<feature type="region of interest" description="Disordered" evidence="1">
    <location>
        <begin position="606"/>
        <end position="734"/>
    </location>
</feature>
<dbReference type="OrthoDB" id="118105at2759"/>
<accession>A0A7D9LET0</accession>
<feature type="compositionally biased region" description="Acidic residues" evidence="1">
    <location>
        <begin position="629"/>
        <end position="664"/>
    </location>
</feature>
<feature type="compositionally biased region" description="Acidic residues" evidence="1">
    <location>
        <begin position="20"/>
        <end position="34"/>
    </location>
</feature>
<feature type="region of interest" description="Disordered" evidence="1">
    <location>
        <begin position="1225"/>
        <end position="1262"/>
    </location>
</feature>
<name>A0A7D9LET0_PARCT</name>
<dbReference type="Pfam" id="PF13843">
    <property type="entry name" value="DDE_Tnp_1_7"/>
    <property type="match status" value="2"/>
</dbReference>
<feature type="non-terminal residue" evidence="2">
    <location>
        <position position="1262"/>
    </location>
</feature>
<feature type="compositionally biased region" description="Acidic residues" evidence="1">
    <location>
        <begin position="606"/>
        <end position="618"/>
    </location>
</feature>
<feature type="compositionally biased region" description="Acidic residues" evidence="1">
    <location>
        <begin position="1237"/>
        <end position="1262"/>
    </location>
</feature>
<gene>
    <name evidence="2" type="ORF">PACLA_8A028086</name>
</gene>
<feature type="compositionally biased region" description="Basic and acidic residues" evidence="1">
    <location>
        <begin position="1225"/>
        <end position="1236"/>
    </location>
</feature>
<dbReference type="InterPro" id="IPR029526">
    <property type="entry name" value="PGBD"/>
</dbReference>
<dbReference type="EMBL" id="CACRXK020015901">
    <property type="protein sequence ID" value="CAB4029045.1"/>
    <property type="molecule type" value="Genomic_DNA"/>
</dbReference>
<sequence length="1262" mass="144521">VPVPVSLLTKQRIHDKDETVDVDDAGISTDEEEDLDRRLATSDSEPSDEEPADEEDDGFEVVDEDQEWEEDGDLGEGSGGRARSPIRRQADSLSGTSGKRGRGGRARGGRDSNDGADDNSKSYDDADTKNTLPPFEPSRLPGIHFDRCVLRGGMTTELEFFYLFFTSEMIKSVVAHTNSCAFMKLADGGHTSYTTREGAWQQTTEDEINHLIALLIYFGLVRVSSTVEKYWSTKTLYHGLWARKILSRGRYKSLMAFLHVVDPANETPGNKLRKVEEFLASFKERCRMLYQPYQNVAVDERMVKSRHRSGIRQYMKNKPTKWGIKLWVLADSSNGYTIDFNVYIGKSQHEAPSSYGLGYDVVMKLVNPYLGQGYYVYFDNFFSSHKLVQDLFLNGTPSSGTCKHSRAGFPKSMLNVKAWARKLKRGSMRWVRESNVLTLQWVDNKPVSLITSIDSANDKVVAKRRTKTSGVFQEIDVNQPYAFHRYNQYMNAVDRSDQMLTYHNVSRKCYQWWKTLFFHLIDMAIVNGFLLFQQHRASNPDNPALHRRSQYSMVDFREELVRQICGLAEYDRPPVNEALKVELPIEVIHSLDQGEVETVEVETVDVDDAGISTDEEEDLDRRLATSDCEPSDEEPADEEDDFEVDDFEVDDEDQDWGEDGELGEGSDGRARSPIRRQADSLSGTSSNRGRGGRARGGRARGGRTRGSNDGANDNSKSYDDADIRNTLPPFEPSRPPGIHFDKYVLRGGMTTELEFFYLFFTTEMIKSVVAHTNSCAFMKLAAGGHTTYTTREGAWQQTTEDEINHLIALLIYFGLVRVGSSVEKYWSTKTLYHGLWARKILSRTRYKALMAFLHVVDPANEIPGNKLRKVEEFLASFKERCRMLYQPYQNIAVDERMVKSKHRSAIRQYMKNKPTKWGIKLWVLADSSNGYTIDFNVYIGKSQHEIPSSNGLGYDVVTKLVNPYLGQGYYVYFDNFFSSPKLVQDLFLNGTPSSGTCKHNRAGFPKSMLNVKAWARKLKRGSMRWVRESNVLTLQWVDNKPVSLITSIDSANDKVVAKRRTKTSGVFQEIDVNQPYAFHRYNQYMNAVDRSDQMLTYHNVSRKCYQWWKTLFFHLIDMAIVNGFLLFQQHRASNPDNPALHRRSQYSMVDFREELVRQICGLAEYDRPPMNEALRRGRIVFAPQCNNKHMHEYKHQIRNRQSLKFSNIQLNITLGANISRRIEPILESNQESKGDEEPADEEDDFEVDDFEVDDEDQDWGEG</sequence>
<comment type="caution">
    <text evidence="2">The sequence shown here is derived from an EMBL/GenBank/DDBJ whole genome shotgun (WGS) entry which is preliminary data.</text>
</comment>
<feature type="compositionally biased region" description="Basic and acidic residues" evidence="1">
    <location>
        <begin position="108"/>
        <end position="128"/>
    </location>
</feature>
<dbReference type="PANTHER" id="PTHR46599">
    <property type="entry name" value="PIGGYBAC TRANSPOSABLE ELEMENT-DERIVED PROTEIN 4"/>
    <property type="match status" value="1"/>
</dbReference>
<evidence type="ECO:0000313" key="2">
    <source>
        <dbReference type="EMBL" id="CAB4029045.1"/>
    </source>
</evidence>
<evidence type="ECO:0000256" key="1">
    <source>
        <dbReference type="SAM" id="MobiDB-lite"/>
    </source>
</evidence>
<feature type="non-terminal residue" evidence="2">
    <location>
        <position position="1"/>
    </location>
</feature>
<dbReference type="Proteomes" id="UP001152795">
    <property type="component" value="Unassembled WGS sequence"/>
</dbReference>
<feature type="compositionally biased region" description="Basic residues" evidence="1">
    <location>
        <begin position="690"/>
        <end position="703"/>
    </location>
</feature>
<dbReference type="AlphaFoldDB" id="A0A7D9LET0"/>
<reference evidence="2" key="1">
    <citation type="submission" date="2020-04" db="EMBL/GenBank/DDBJ databases">
        <authorList>
            <person name="Alioto T."/>
            <person name="Alioto T."/>
            <person name="Gomez Garrido J."/>
        </authorList>
    </citation>
    <scope>NUCLEOTIDE SEQUENCE</scope>
    <source>
        <strain evidence="2">A484AB</strain>
    </source>
</reference>
<feature type="region of interest" description="Disordered" evidence="1">
    <location>
        <begin position="18"/>
        <end position="137"/>
    </location>
</feature>
<dbReference type="PANTHER" id="PTHR46599:SF3">
    <property type="entry name" value="PIGGYBAC TRANSPOSABLE ELEMENT-DERIVED PROTEIN 4"/>
    <property type="match status" value="1"/>
</dbReference>
<proteinExistence type="predicted"/>
<evidence type="ECO:0000313" key="3">
    <source>
        <dbReference type="Proteomes" id="UP001152795"/>
    </source>
</evidence>
<protein>
    <submittedName>
        <fullName evidence="2">Uncharacterized protein</fullName>
    </submittedName>
</protein>
<organism evidence="2 3">
    <name type="scientific">Paramuricea clavata</name>
    <name type="common">Red gorgonian</name>
    <name type="synonym">Violescent sea-whip</name>
    <dbReference type="NCBI Taxonomy" id="317549"/>
    <lineage>
        <taxon>Eukaryota</taxon>
        <taxon>Metazoa</taxon>
        <taxon>Cnidaria</taxon>
        <taxon>Anthozoa</taxon>
        <taxon>Octocorallia</taxon>
        <taxon>Malacalcyonacea</taxon>
        <taxon>Plexauridae</taxon>
        <taxon>Paramuricea</taxon>
    </lineage>
</organism>
<keyword evidence="3" id="KW-1185">Reference proteome</keyword>